<gene>
    <name evidence="2" type="ORF">Mgra_00005908</name>
</gene>
<comment type="caution">
    <text evidence="2">The sequence shown here is derived from an EMBL/GenBank/DDBJ whole genome shotgun (WGS) entry which is preliminary data.</text>
</comment>
<sequence length="132" mass="15574">MSKILIGIIFFNLFFYIICMDLSPPRIRTSTCRHFKTEHDCLTPRFIGPKSNGNWCQWTKTFGYETCEYDPDSIEDHFCRPKSKENCKFGQCRGAPLNCLSRVTQGSCEKTLAYSRTYCRWYNVSKLNEKFY</sequence>
<keyword evidence="1" id="KW-0732">Signal</keyword>
<keyword evidence="3" id="KW-1185">Reference proteome</keyword>
<protein>
    <submittedName>
        <fullName evidence="2">Uncharacterized protein</fullName>
    </submittedName>
</protein>
<evidence type="ECO:0000313" key="3">
    <source>
        <dbReference type="Proteomes" id="UP000605970"/>
    </source>
</evidence>
<organism evidence="2 3">
    <name type="scientific">Meloidogyne graminicola</name>
    <dbReference type="NCBI Taxonomy" id="189291"/>
    <lineage>
        <taxon>Eukaryota</taxon>
        <taxon>Metazoa</taxon>
        <taxon>Ecdysozoa</taxon>
        <taxon>Nematoda</taxon>
        <taxon>Chromadorea</taxon>
        <taxon>Rhabditida</taxon>
        <taxon>Tylenchina</taxon>
        <taxon>Tylenchomorpha</taxon>
        <taxon>Tylenchoidea</taxon>
        <taxon>Meloidogynidae</taxon>
        <taxon>Meloidogyninae</taxon>
        <taxon>Meloidogyne</taxon>
    </lineage>
</organism>
<dbReference type="Proteomes" id="UP000605970">
    <property type="component" value="Unassembled WGS sequence"/>
</dbReference>
<evidence type="ECO:0000313" key="2">
    <source>
        <dbReference type="EMBL" id="KAF7634659.1"/>
    </source>
</evidence>
<dbReference type="OrthoDB" id="5908198at2759"/>
<reference evidence="2" key="1">
    <citation type="journal article" date="2020" name="Ecol. Evol.">
        <title>Genome structure and content of the rice root-knot nematode (Meloidogyne graminicola).</title>
        <authorList>
            <person name="Phan N.T."/>
            <person name="Danchin E.G.J."/>
            <person name="Klopp C."/>
            <person name="Perfus-Barbeoch L."/>
            <person name="Kozlowski D.K."/>
            <person name="Koutsovoulos G.D."/>
            <person name="Lopez-Roques C."/>
            <person name="Bouchez O."/>
            <person name="Zahm M."/>
            <person name="Besnard G."/>
            <person name="Bellafiore S."/>
        </authorList>
    </citation>
    <scope>NUCLEOTIDE SEQUENCE</scope>
    <source>
        <strain evidence="2">VN-18</strain>
    </source>
</reference>
<feature type="signal peptide" evidence="1">
    <location>
        <begin position="1"/>
        <end position="19"/>
    </location>
</feature>
<feature type="chain" id="PRO_5035862288" evidence="1">
    <location>
        <begin position="20"/>
        <end position="132"/>
    </location>
</feature>
<accession>A0A8S9ZMJ0</accession>
<proteinExistence type="predicted"/>
<dbReference type="AlphaFoldDB" id="A0A8S9ZMJ0"/>
<dbReference type="EMBL" id="JABEBT010000053">
    <property type="protein sequence ID" value="KAF7634659.1"/>
    <property type="molecule type" value="Genomic_DNA"/>
</dbReference>
<evidence type="ECO:0000256" key="1">
    <source>
        <dbReference type="SAM" id="SignalP"/>
    </source>
</evidence>
<name>A0A8S9ZMJ0_9BILA</name>